<dbReference type="AlphaFoldDB" id="A0A1X7T3H1"/>
<accession>A0A1X7T3H1</accession>
<proteinExistence type="predicted"/>
<dbReference type="InParanoid" id="A0A1X7T3H1"/>
<name>A0A1X7T3H1_AMPQE</name>
<feature type="compositionally biased region" description="Low complexity" evidence="1">
    <location>
        <begin position="644"/>
        <end position="659"/>
    </location>
</feature>
<feature type="compositionally biased region" description="Low complexity" evidence="1">
    <location>
        <begin position="45"/>
        <end position="56"/>
    </location>
</feature>
<feature type="compositionally biased region" description="Polar residues" evidence="1">
    <location>
        <begin position="430"/>
        <end position="440"/>
    </location>
</feature>
<feature type="compositionally biased region" description="Low complexity" evidence="1">
    <location>
        <begin position="320"/>
        <end position="330"/>
    </location>
</feature>
<feature type="region of interest" description="Disordered" evidence="1">
    <location>
        <begin position="35"/>
        <end position="67"/>
    </location>
</feature>
<feature type="compositionally biased region" description="Low complexity" evidence="1">
    <location>
        <begin position="492"/>
        <end position="505"/>
    </location>
</feature>
<feature type="region of interest" description="Disordered" evidence="1">
    <location>
        <begin position="296"/>
        <end position="686"/>
    </location>
</feature>
<feature type="compositionally biased region" description="Basic and acidic residues" evidence="1">
    <location>
        <begin position="343"/>
        <end position="357"/>
    </location>
</feature>
<feature type="compositionally biased region" description="Polar residues" evidence="1">
    <location>
        <begin position="376"/>
        <end position="386"/>
    </location>
</feature>
<reference evidence="2" key="1">
    <citation type="submission" date="2017-05" db="UniProtKB">
        <authorList>
            <consortium name="EnsemblMetazoa"/>
        </authorList>
    </citation>
    <scope>IDENTIFICATION</scope>
</reference>
<feature type="compositionally biased region" description="Basic and acidic residues" evidence="1">
    <location>
        <begin position="664"/>
        <end position="675"/>
    </location>
</feature>
<feature type="compositionally biased region" description="Polar residues" evidence="1">
    <location>
        <begin position="519"/>
        <end position="531"/>
    </location>
</feature>
<feature type="compositionally biased region" description="Gly residues" evidence="1">
    <location>
        <begin position="570"/>
        <end position="580"/>
    </location>
</feature>
<feature type="compositionally biased region" description="Basic and acidic residues" evidence="1">
    <location>
        <begin position="308"/>
        <end position="318"/>
    </location>
</feature>
<feature type="compositionally biased region" description="Polar residues" evidence="1">
    <location>
        <begin position="57"/>
        <end position="67"/>
    </location>
</feature>
<organism evidence="2">
    <name type="scientific">Amphimedon queenslandica</name>
    <name type="common">Sponge</name>
    <dbReference type="NCBI Taxonomy" id="400682"/>
    <lineage>
        <taxon>Eukaryota</taxon>
        <taxon>Metazoa</taxon>
        <taxon>Porifera</taxon>
        <taxon>Demospongiae</taxon>
        <taxon>Heteroscleromorpha</taxon>
        <taxon>Haplosclerida</taxon>
        <taxon>Niphatidae</taxon>
        <taxon>Amphimedon</taxon>
    </lineage>
</organism>
<sequence length="712" mass="76513">MYYYYCVTLLLLLYSQEDNDSGLDDIWDFSVDSPSDKTGTIKRGSTSSTDSSPSSSENAYPPSTSEPISTSLSKIIMPLLAQFDAPVDGNWRTSGQEAMVSIAELMAAFRERKAMSAATATRWSSSARLGSALNRRRDTPGSALGRPKANVSNASEHEERPKSSAIRPLSGKVVMRRTVKRGWTAKAIPPGGGNASLIDLEEEDELLGSEKGSLDSFFDDDFEDQTKEEALGKMLFCNTLGVESKGHKKDWVSGGLAIPDFHCPRCRDHWYGISAFPCDEELARLIREGKWYIGKDKGKAEGGTNAGNRERSKEDKEMTSGSSDSLSLPSIQKRKGTGFQINKSEHHIDFVSPEAREKKKKKQRISFKLDHEDENFGNNSSNTSLEGTDGNRRRYGGKNEQYSNGGHRDGQVNGNGEYEGATRNGESKASDVNSGSSATLLSRVDGSDGKGFGSGERDGLNDTEDGLGKGRRKRRGGNDGSSSDLEDGLLQGSSRNGGNSKSGLKSGTGAGGNDENGSRGKNGSRLSSDDGSGQWGRGGNKKREGNGHGATGSNDGSGSSNGDGSTTGKQGEGVDGGRGRNNGRQGDSLSSSQRGSRSSLHGGNSQHWGSRDKEKELVKGKGYMRASSPSQSDWADPTHARMWASNTASSSRVSLASSTTHKHNKDEDSMGEGKGRKITLPPIINKKRENPFGDLSFMEGFELTRAFTFSYH</sequence>
<feature type="region of interest" description="Disordered" evidence="1">
    <location>
        <begin position="129"/>
        <end position="167"/>
    </location>
</feature>
<feature type="compositionally biased region" description="Basic and acidic residues" evidence="1">
    <location>
        <begin position="609"/>
        <end position="619"/>
    </location>
</feature>
<feature type="compositionally biased region" description="Low complexity" evidence="1">
    <location>
        <begin position="582"/>
        <end position="603"/>
    </location>
</feature>
<dbReference type="STRING" id="400682.A0A1X7T3H1"/>
<feature type="compositionally biased region" description="Low complexity" evidence="1">
    <location>
        <begin position="551"/>
        <end position="569"/>
    </location>
</feature>
<evidence type="ECO:0000313" key="2">
    <source>
        <dbReference type="EnsemblMetazoa" id="Aqu2.1.09013_001"/>
    </source>
</evidence>
<protein>
    <submittedName>
        <fullName evidence="2">Uncharacterized protein</fullName>
    </submittedName>
</protein>
<dbReference type="EnsemblMetazoa" id="Aqu2.1.09013_001">
    <property type="protein sequence ID" value="Aqu2.1.09013_001"/>
    <property type="gene ID" value="Aqu2.1.09013"/>
</dbReference>
<dbReference type="OrthoDB" id="8693905at2759"/>
<evidence type="ECO:0000256" key="1">
    <source>
        <dbReference type="SAM" id="MobiDB-lite"/>
    </source>
</evidence>